<dbReference type="InterPro" id="IPR001254">
    <property type="entry name" value="Trypsin_dom"/>
</dbReference>
<dbReference type="InterPro" id="IPR031986">
    <property type="entry name" value="GD_N"/>
</dbReference>
<comment type="subcellular location">
    <subcellularLocation>
        <location evidence="1">Secreted</location>
    </subcellularLocation>
</comment>
<feature type="domain" description="Peptidase S1" evidence="13">
    <location>
        <begin position="965"/>
        <end position="1195"/>
    </location>
</feature>
<evidence type="ECO:0000256" key="12">
    <source>
        <dbReference type="SAM" id="SignalP"/>
    </source>
</evidence>
<evidence type="ECO:0000256" key="3">
    <source>
        <dbReference type="ARBA" id="ARBA00022670"/>
    </source>
</evidence>
<dbReference type="PRINTS" id="PR00722">
    <property type="entry name" value="CHYMOTRYPSIN"/>
</dbReference>
<dbReference type="CDD" id="cd00190">
    <property type="entry name" value="Tryp_SPc"/>
    <property type="match status" value="3"/>
</dbReference>
<dbReference type="FunFam" id="2.40.10.10:FF:000047">
    <property type="entry name" value="Trypsin eta"/>
    <property type="match status" value="1"/>
</dbReference>
<evidence type="ECO:0000256" key="2">
    <source>
        <dbReference type="ARBA" id="ARBA00022525"/>
    </source>
</evidence>
<evidence type="ECO:0000313" key="14">
    <source>
        <dbReference type="EMBL" id="KAB0790960.1"/>
    </source>
</evidence>
<dbReference type="InterPro" id="IPR009003">
    <property type="entry name" value="Peptidase_S1_PA"/>
</dbReference>
<reference evidence="14 15" key="1">
    <citation type="journal article" date="2018" name="Elife">
        <title>Firefly genomes illuminate parallel origins of bioluminescence in beetles.</title>
        <authorList>
            <person name="Fallon T.R."/>
            <person name="Lower S.E."/>
            <person name="Chang C.H."/>
            <person name="Bessho-Uehara M."/>
            <person name="Martin G.J."/>
            <person name="Bewick A.J."/>
            <person name="Behringer M."/>
            <person name="Debat H.J."/>
            <person name="Wong I."/>
            <person name="Day J.C."/>
            <person name="Suvorov A."/>
            <person name="Silva C.J."/>
            <person name="Stanger-Hall K.F."/>
            <person name="Hall D.W."/>
            <person name="Schmitz R.J."/>
            <person name="Nelson D.R."/>
            <person name="Lewis S.M."/>
            <person name="Shigenobu S."/>
            <person name="Bybee S.M."/>
            <person name="Larracuente A.M."/>
            <person name="Oba Y."/>
            <person name="Weng J.K."/>
        </authorList>
    </citation>
    <scope>NUCLEOTIDE SEQUENCE [LARGE SCALE GENOMIC DNA]</scope>
    <source>
        <strain evidence="14">1611_PpyrPB1</strain>
        <tissue evidence="14">Whole body</tissue>
    </source>
</reference>
<dbReference type="InParanoid" id="A0A5N4A0W7"/>
<dbReference type="FunFam" id="2.40.10.10:FF:000146">
    <property type="entry name" value="Serine protease 53"/>
    <property type="match status" value="1"/>
</dbReference>
<feature type="region of interest" description="Disordered" evidence="11">
    <location>
        <begin position="179"/>
        <end position="202"/>
    </location>
</feature>
<dbReference type="SUPFAM" id="SSF50494">
    <property type="entry name" value="Trypsin-like serine proteases"/>
    <property type="match status" value="3"/>
</dbReference>
<evidence type="ECO:0000256" key="1">
    <source>
        <dbReference type="ARBA" id="ARBA00004613"/>
    </source>
</evidence>
<keyword evidence="8" id="KW-1015">Disulfide bond</keyword>
<dbReference type="InterPro" id="IPR051487">
    <property type="entry name" value="Ser/Thr_Proteases_Immune/Dev"/>
</dbReference>
<evidence type="ECO:0000256" key="8">
    <source>
        <dbReference type="ARBA" id="ARBA00023157"/>
    </source>
</evidence>
<dbReference type="InterPro" id="IPR033116">
    <property type="entry name" value="TRYPSIN_SER"/>
</dbReference>
<feature type="domain" description="Peptidase S1" evidence="13">
    <location>
        <begin position="220"/>
        <end position="458"/>
    </location>
</feature>
<dbReference type="InterPro" id="IPR001314">
    <property type="entry name" value="Peptidase_S1A"/>
</dbReference>
<feature type="chain" id="PRO_5024355326" description="Peptidase S1 domain-containing protein" evidence="12">
    <location>
        <begin position="20"/>
        <end position="1198"/>
    </location>
</feature>
<evidence type="ECO:0000256" key="7">
    <source>
        <dbReference type="ARBA" id="ARBA00023145"/>
    </source>
</evidence>
<protein>
    <recommendedName>
        <fullName evidence="13">Peptidase S1 domain-containing protein</fullName>
    </recommendedName>
</protein>
<keyword evidence="2" id="KW-0964">Secreted</keyword>
<dbReference type="GO" id="GO:0004252">
    <property type="term" value="F:serine-type endopeptidase activity"/>
    <property type="evidence" value="ECO:0007669"/>
    <property type="project" value="InterPro"/>
</dbReference>
<keyword evidence="15" id="KW-1185">Reference proteome</keyword>
<dbReference type="InterPro" id="IPR043504">
    <property type="entry name" value="Peptidase_S1_PA_chymotrypsin"/>
</dbReference>
<gene>
    <name evidence="14" type="ORF">PPYR_02760</name>
</gene>
<dbReference type="AlphaFoldDB" id="A0A5N4A0W7"/>
<evidence type="ECO:0000256" key="5">
    <source>
        <dbReference type="ARBA" id="ARBA00022801"/>
    </source>
</evidence>
<dbReference type="SMART" id="SM00020">
    <property type="entry name" value="Tryp_SPc"/>
    <property type="match status" value="3"/>
</dbReference>
<dbReference type="Proteomes" id="UP000327044">
    <property type="component" value="Unassembled WGS sequence"/>
</dbReference>
<evidence type="ECO:0000256" key="11">
    <source>
        <dbReference type="SAM" id="MobiDB-lite"/>
    </source>
</evidence>
<dbReference type="GO" id="GO:0005576">
    <property type="term" value="C:extracellular region"/>
    <property type="evidence" value="ECO:0007669"/>
    <property type="project" value="UniProtKB-SubCell"/>
</dbReference>
<evidence type="ECO:0000256" key="6">
    <source>
        <dbReference type="ARBA" id="ARBA00022825"/>
    </source>
</evidence>
<dbReference type="Gene3D" id="2.40.10.10">
    <property type="entry name" value="Trypsin-like serine proteases"/>
    <property type="match status" value="4"/>
</dbReference>
<keyword evidence="5 10" id="KW-0378">Hydrolase</keyword>
<comment type="caution">
    <text evidence="14">The sequence shown here is derived from an EMBL/GenBank/DDBJ whole genome shotgun (WGS) entry which is preliminary data.</text>
</comment>
<dbReference type="EMBL" id="VVIM01000011">
    <property type="protein sequence ID" value="KAB0790960.1"/>
    <property type="molecule type" value="Genomic_DNA"/>
</dbReference>
<proteinExistence type="inferred from homology"/>
<sequence length="1198" mass="133088">MVLMLILNLCVILCGLIAAQQRNPCPNVFRYESSARDEVHGIMTFKNDLSGRYRVELKMALPIRTNQKIGIKRYSPVEDVQSGRDVMFYVSFPTINPLPEVDEIIFNGQVYCSMPHSLGPQFQTLTFLTAFNEFAITVNGRPQQPEHFFNVITSSTTTRRSHVFGPELFESMYGESNTRKPPATLYTPTTTKAPVTRSPEPLDNRGELSCGISQDTQPLVVQGAATSEDQHPWLVAMFHLEKSSMYKFRCAANLITNNHVITAAHCVRHLSNQQTLAYEDITLVLGKHNIKTWATKSEIRDVKEIYVHPDYQQPADADIAIVVMDRPVVFTSKIRPVCLWSETSVSITGRQGVVIGWGRDEFFNEYVPEPKEVKIPVVSQEDCLRSDERFLRLTSNRTFCAGARDGSGVCTGDSGGGFIMRQNGGWALRGIVSAALTDSSTRSCDLNHFMVFADVAMYQSNDQAMVLLIFKLFAMILLGSNAHPLPRNPCPNVFRYESSASDKIHGIVTLKNDLSGSYKLDLKMILPIQTSTNQNIAIERLSSLHDAESGKDIVFYVTFPRYDVIPEVGEIVLNGRVHCSMVHTLGSQFQSLTFLSASNMFSVGGIPSERHPEHHTEEVTHTLEPGGGIHFFNFESPGVAVHKLDTSDPESFFVDSRYPTKEIIKPELETHFFDFMTTSTTESNVRYSLPTKPPENVECGIAEDTQSLVVHGKATSEGQYPWLVAMFHLQENSMYKFRCGGNLITNSHVLTAAHCVRRQNKQETIPHEDITLVLGKHNIKTWATRSKIRAVREIYVHPDYRRPSDADIAIVAMDRPVEYTSKIRPVCLGGEVAASIAGKQGTVVGWGRDEFFNEYVPEPREVKMPVVSQEDCLRSDERFLALTSTRTFCAGTRNGTGACTGDSGGGFVVKQNGRWTLRGIVSSALQDSRTKSCDLNNYMVFSDVGSFNRYFLGHSVESTFENGRVIGGSSAPDKAYPYQISIWRQGWGYSKYICGGSIIGDRHVLTAAHCVSGAVVPNLRVVAGTNKLRDSEQTNYTVSEAIVHKDYVSFLYKDDIAILKLNETIVFNDRIQPVRLTKVAPPSGTNCTLTGWGLTSRSSARLPDQLQYISLKTISLFECKLRLLLSGLLVGREQICTRTKAGEGSCNGDSGGPLVDTASGAQIGVVSWGHPCALGVPDVYTNVYEYRDWISKHTDLGI</sequence>
<dbReference type="Pfam" id="PF00089">
    <property type="entry name" value="Trypsin"/>
    <property type="match status" value="3"/>
</dbReference>
<name>A0A5N4A0W7_PHOPY</name>
<dbReference type="PANTHER" id="PTHR24256">
    <property type="entry name" value="TRYPTASE-RELATED"/>
    <property type="match status" value="1"/>
</dbReference>
<keyword evidence="4 12" id="KW-0732">Signal</keyword>
<keyword evidence="7" id="KW-0865">Zymogen</keyword>
<accession>A0A5N4A0W7</accession>
<keyword evidence="3 10" id="KW-0645">Protease</keyword>
<dbReference type="PROSITE" id="PS00135">
    <property type="entry name" value="TRYPSIN_SER"/>
    <property type="match status" value="1"/>
</dbReference>
<dbReference type="Pfam" id="PF16030">
    <property type="entry name" value="GD_N"/>
    <property type="match status" value="2"/>
</dbReference>
<evidence type="ECO:0000259" key="13">
    <source>
        <dbReference type="PROSITE" id="PS50240"/>
    </source>
</evidence>
<dbReference type="PROSITE" id="PS50240">
    <property type="entry name" value="TRYPSIN_DOM"/>
    <property type="match status" value="3"/>
</dbReference>
<evidence type="ECO:0000256" key="4">
    <source>
        <dbReference type="ARBA" id="ARBA00022729"/>
    </source>
</evidence>
<feature type="signal peptide" evidence="12">
    <location>
        <begin position="1"/>
        <end position="19"/>
    </location>
</feature>
<feature type="domain" description="Peptidase S1" evidence="13">
    <location>
        <begin position="709"/>
        <end position="950"/>
    </location>
</feature>
<evidence type="ECO:0000256" key="10">
    <source>
        <dbReference type="RuleBase" id="RU363034"/>
    </source>
</evidence>
<dbReference type="PROSITE" id="PS00134">
    <property type="entry name" value="TRYPSIN_HIS"/>
    <property type="match status" value="2"/>
</dbReference>
<keyword evidence="6 10" id="KW-0720">Serine protease</keyword>
<dbReference type="GO" id="GO:0016485">
    <property type="term" value="P:protein processing"/>
    <property type="evidence" value="ECO:0007669"/>
    <property type="project" value="UniProtKB-ARBA"/>
</dbReference>
<organism evidence="14 15">
    <name type="scientific">Photinus pyralis</name>
    <name type="common">Common eastern firefly</name>
    <name type="synonym">Lampyris pyralis</name>
    <dbReference type="NCBI Taxonomy" id="7054"/>
    <lineage>
        <taxon>Eukaryota</taxon>
        <taxon>Metazoa</taxon>
        <taxon>Ecdysozoa</taxon>
        <taxon>Arthropoda</taxon>
        <taxon>Hexapoda</taxon>
        <taxon>Insecta</taxon>
        <taxon>Pterygota</taxon>
        <taxon>Neoptera</taxon>
        <taxon>Endopterygota</taxon>
        <taxon>Coleoptera</taxon>
        <taxon>Polyphaga</taxon>
        <taxon>Elateriformia</taxon>
        <taxon>Elateroidea</taxon>
        <taxon>Lampyridae</taxon>
        <taxon>Lampyrinae</taxon>
        <taxon>Photinus</taxon>
    </lineage>
</organism>
<comment type="similarity">
    <text evidence="9">Belongs to the peptidase S1 family. CLIP subfamily.</text>
</comment>
<evidence type="ECO:0000313" key="15">
    <source>
        <dbReference type="Proteomes" id="UP000327044"/>
    </source>
</evidence>
<dbReference type="FunFam" id="2.40.10.10:FF:000068">
    <property type="entry name" value="transmembrane protease serine 2"/>
    <property type="match status" value="1"/>
</dbReference>
<evidence type="ECO:0000256" key="9">
    <source>
        <dbReference type="ARBA" id="ARBA00024195"/>
    </source>
</evidence>
<dbReference type="InterPro" id="IPR018114">
    <property type="entry name" value="TRYPSIN_HIS"/>
</dbReference>